<reference evidence="1 4" key="2">
    <citation type="submission" date="2018-03" db="EMBL/GenBank/DDBJ databases">
        <title>Genomic Encyclopedia of Archaeal and Bacterial Type Strains, Phase II (KMG-II): from individual species to whole genera.</title>
        <authorList>
            <person name="Goeker M."/>
        </authorList>
    </citation>
    <scope>NUCLEOTIDE SEQUENCE [LARGE SCALE GENOMIC DNA]</scope>
    <source>
        <strain evidence="1 4">DSM 29956</strain>
    </source>
</reference>
<reference evidence="2 3" key="1">
    <citation type="submission" date="2017-03" db="EMBL/GenBank/DDBJ databases">
        <authorList>
            <person name="Afonso C.L."/>
            <person name="Miller P.J."/>
            <person name="Scott M.A."/>
            <person name="Spackman E."/>
            <person name="Goraichik I."/>
            <person name="Dimitrov K.M."/>
            <person name="Suarez D.L."/>
            <person name="Swayne D.E."/>
        </authorList>
    </citation>
    <scope>NUCLEOTIDE SEQUENCE [LARGE SCALE GENOMIC DNA]</scope>
    <source>
        <strain evidence="2 3">CECT 8367</strain>
    </source>
</reference>
<sequence>METNALPRYDDSDNPTGCCPRFNPEGWDGAKLHFEDKNFVRATTTAMMHVPLNMGRVFERVQKHIDAAQARDANDFIVLSRDLSPWSAEHLFAISGPVPNEESVTLSGDFVTKVFEGPYRDAGNWYHEMRELAGKTGDEDDDIYFFYTTCPKCAKAYGENYVVGVARTS</sequence>
<evidence type="ECO:0000313" key="2">
    <source>
        <dbReference type="EMBL" id="SLN69770.1"/>
    </source>
</evidence>
<proteinExistence type="predicted"/>
<organism evidence="2 3">
    <name type="scientific">Limimaricola soesokkakensis</name>
    <dbReference type="NCBI Taxonomy" id="1343159"/>
    <lineage>
        <taxon>Bacteria</taxon>
        <taxon>Pseudomonadati</taxon>
        <taxon>Pseudomonadota</taxon>
        <taxon>Alphaproteobacteria</taxon>
        <taxon>Rhodobacterales</taxon>
        <taxon>Paracoccaceae</taxon>
        <taxon>Limimaricola</taxon>
    </lineage>
</organism>
<dbReference type="OrthoDB" id="1092674at2"/>
<dbReference type="AlphaFoldDB" id="A0A1X7A3R0"/>
<evidence type="ECO:0000313" key="4">
    <source>
        <dbReference type="Proteomes" id="UP000240624"/>
    </source>
</evidence>
<dbReference type="Pfam" id="PF20603">
    <property type="entry name" value="Bact_hydrolase"/>
    <property type="match status" value="1"/>
</dbReference>
<protein>
    <submittedName>
        <fullName evidence="2">Uncharacterized protein</fullName>
    </submittedName>
</protein>
<evidence type="ECO:0000313" key="3">
    <source>
        <dbReference type="Proteomes" id="UP000193495"/>
    </source>
</evidence>
<accession>A0A1X7A3R0</accession>
<dbReference type="Proteomes" id="UP000240624">
    <property type="component" value="Unassembled WGS sequence"/>
</dbReference>
<dbReference type="EMBL" id="PYGB01000019">
    <property type="protein sequence ID" value="PSK80838.1"/>
    <property type="molecule type" value="Genomic_DNA"/>
</dbReference>
<dbReference type="EMBL" id="FWFY01000017">
    <property type="protein sequence ID" value="SLN69770.1"/>
    <property type="molecule type" value="Genomic_DNA"/>
</dbReference>
<keyword evidence="4" id="KW-1185">Reference proteome</keyword>
<dbReference type="Proteomes" id="UP000193495">
    <property type="component" value="Unassembled WGS sequence"/>
</dbReference>
<dbReference type="RefSeq" id="WP_085897813.1">
    <property type="nucleotide sequence ID" value="NZ_FWFY01000017.1"/>
</dbReference>
<name>A0A1X7A3R0_9RHOB</name>
<dbReference type="InterPro" id="IPR046766">
    <property type="entry name" value="Bact_hydrolase"/>
</dbReference>
<gene>
    <name evidence="1" type="ORF">CLV79_11925</name>
    <name evidence="2" type="ORF">LOS8367_03513</name>
</gene>
<evidence type="ECO:0000313" key="1">
    <source>
        <dbReference type="EMBL" id="PSK80838.1"/>
    </source>
</evidence>